<accession>A0ACB7SRZ4</accession>
<keyword evidence="2" id="KW-1185">Reference proteome</keyword>
<proteinExistence type="predicted"/>
<protein>
    <submittedName>
        <fullName evidence="1">Uncharacterized protein</fullName>
    </submittedName>
</protein>
<name>A0ACB7SRZ4_HYAAI</name>
<sequence>MRARRRRQGAPGRTRGGSVPAADPQTRGRAHGGQAPLRFLRSDLKRVNQRATEERANRSTRRRRCKEGRVLPPLPSVPPTHPRASVLNIAKTSGDGPRRINR</sequence>
<dbReference type="Proteomes" id="UP000821845">
    <property type="component" value="Chromosome 3"/>
</dbReference>
<comment type="caution">
    <text evidence="1">The sequence shown here is derived from an EMBL/GenBank/DDBJ whole genome shotgun (WGS) entry which is preliminary data.</text>
</comment>
<dbReference type="EMBL" id="CM023483">
    <property type="protein sequence ID" value="KAH6936544.1"/>
    <property type="molecule type" value="Genomic_DNA"/>
</dbReference>
<evidence type="ECO:0000313" key="1">
    <source>
        <dbReference type="EMBL" id="KAH6936544.1"/>
    </source>
</evidence>
<organism evidence="1 2">
    <name type="scientific">Hyalomma asiaticum</name>
    <name type="common">Tick</name>
    <dbReference type="NCBI Taxonomy" id="266040"/>
    <lineage>
        <taxon>Eukaryota</taxon>
        <taxon>Metazoa</taxon>
        <taxon>Ecdysozoa</taxon>
        <taxon>Arthropoda</taxon>
        <taxon>Chelicerata</taxon>
        <taxon>Arachnida</taxon>
        <taxon>Acari</taxon>
        <taxon>Parasitiformes</taxon>
        <taxon>Ixodida</taxon>
        <taxon>Ixodoidea</taxon>
        <taxon>Ixodidae</taxon>
        <taxon>Hyalomminae</taxon>
        <taxon>Hyalomma</taxon>
    </lineage>
</organism>
<gene>
    <name evidence="1" type="ORF">HPB50_019105</name>
</gene>
<evidence type="ECO:0000313" key="2">
    <source>
        <dbReference type="Proteomes" id="UP000821845"/>
    </source>
</evidence>
<reference evidence="1" key="1">
    <citation type="submission" date="2020-05" db="EMBL/GenBank/DDBJ databases">
        <title>Large-scale comparative analyses of tick genomes elucidate their genetic diversity and vector capacities.</title>
        <authorList>
            <person name="Jia N."/>
            <person name="Wang J."/>
            <person name="Shi W."/>
            <person name="Du L."/>
            <person name="Sun Y."/>
            <person name="Zhan W."/>
            <person name="Jiang J."/>
            <person name="Wang Q."/>
            <person name="Zhang B."/>
            <person name="Ji P."/>
            <person name="Sakyi L.B."/>
            <person name="Cui X."/>
            <person name="Yuan T."/>
            <person name="Jiang B."/>
            <person name="Yang W."/>
            <person name="Lam T.T.-Y."/>
            <person name="Chang Q."/>
            <person name="Ding S."/>
            <person name="Wang X."/>
            <person name="Zhu J."/>
            <person name="Ruan X."/>
            <person name="Zhao L."/>
            <person name="Wei J."/>
            <person name="Que T."/>
            <person name="Du C."/>
            <person name="Cheng J."/>
            <person name="Dai P."/>
            <person name="Han X."/>
            <person name="Huang E."/>
            <person name="Gao Y."/>
            <person name="Liu J."/>
            <person name="Shao H."/>
            <person name="Ye R."/>
            <person name="Li L."/>
            <person name="Wei W."/>
            <person name="Wang X."/>
            <person name="Wang C."/>
            <person name="Yang T."/>
            <person name="Huo Q."/>
            <person name="Li W."/>
            <person name="Guo W."/>
            <person name="Chen H."/>
            <person name="Zhou L."/>
            <person name="Ni X."/>
            <person name="Tian J."/>
            <person name="Zhou Y."/>
            <person name="Sheng Y."/>
            <person name="Liu T."/>
            <person name="Pan Y."/>
            <person name="Xia L."/>
            <person name="Li J."/>
            <person name="Zhao F."/>
            <person name="Cao W."/>
        </authorList>
    </citation>
    <scope>NUCLEOTIDE SEQUENCE</scope>
    <source>
        <strain evidence="1">Hyas-2018</strain>
    </source>
</reference>